<dbReference type="Proteomes" id="UP000683360">
    <property type="component" value="Unassembled WGS sequence"/>
</dbReference>
<keyword evidence="2" id="KW-1185">Reference proteome</keyword>
<organism evidence="1 2">
    <name type="scientific">Mytilus edulis</name>
    <name type="common">Blue mussel</name>
    <dbReference type="NCBI Taxonomy" id="6550"/>
    <lineage>
        <taxon>Eukaryota</taxon>
        <taxon>Metazoa</taxon>
        <taxon>Spiralia</taxon>
        <taxon>Lophotrochozoa</taxon>
        <taxon>Mollusca</taxon>
        <taxon>Bivalvia</taxon>
        <taxon>Autobranchia</taxon>
        <taxon>Pteriomorphia</taxon>
        <taxon>Mytilida</taxon>
        <taxon>Mytiloidea</taxon>
        <taxon>Mytilidae</taxon>
        <taxon>Mytilinae</taxon>
        <taxon>Mytilus</taxon>
    </lineage>
</organism>
<gene>
    <name evidence="1" type="ORF">MEDL_31908</name>
</gene>
<protein>
    <recommendedName>
        <fullName evidence="3">DZIP3-like HEPN domain-containing protein</fullName>
    </recommendedName>
</protein>
<dbReference type="AlphaFoldDB" id="A0A8S3SCV1"/>
<evidence type="ECO:0000313" key="1">
    <source>
        <dbReference type="EMBL" id="CAG2218277.1"/>
    </source>
</evidence>
<sequence>MAFDISLMNRTRFAKLSILSADVYAKQLQCVAEHNVKADIALNICLANPTLRKNLTRAEKGKLPTLSTDGWDKEPGFTDITVSDDVERIRILRNKIVHRTSAELTKQEEEYIIPQSLDIAKRLDIYLNRHPHEKFEAWIIQIVSSSIDKELEDKYVEIGLKTEELTNKLEILEGNCTLRLKSGKNMRLLLANELWEEGDNSDNVDDDERRKTTLILDLAVNGSSVKNGSGFVKTTSDFIEHIITETNSIHHKCDTKELEQPSTLNNRGVNIKLTKQD</sequence>
<reference evidence="1" key="1">
    <citation type="submission" date="2021-03" db="EMBL/GenBank/DDBJ databases">
        <authorList>
            <person name="Bekaert M."/>
        </authorList>
    </citation>
    <scope>NUCLEOTIDE SEQUENCE</scope>
</reference>
<dbReference type="EMBL" id="CAJPWZ010001595">
    <property type="protein sequence ID" value="CAG2218277.1"/>
    <property type="molecule type" value="Genomic_DNA"/>
</dbReference>
<dbReference type="OrthoDB" id="6089079at2759"/>
<accession>A0A8S3SCV1</accession>
<evidence type="ECO:0008006" key="3">
    <source>
        <dbReference type="Google" id="ProtNLM"/>
    </source>
</evidence>
<evidence type="ECO:0000313" key="2">
    <source>
        <dbReference type="Proteomes" id="UP000683360"/>
    </source>
</evidence>
<proteinExistence type="predicted"/>
<comment type="caution">
    <text evidence="1">The sequence shown here is derived from an EMBL/GenBank/DDBJ whole genome shotgun (WGS) entry which is preliminary data.</text>
</comment>
<name>A0A8S3SCV1_MYTED</name>